<evidence type="ECO:0000256" key="1">
    <source>
        <dbReference type="ARBA" id="ARBA00005384"/>
    </source>
</evidence>
<dbReference type="InterPro" id="IPR036390">
    <property type="entry name" value="WH_DNA-bd_sf"/>
</dbReference>
<dbReference type="GO" id="GO:0008483">
    <property type="term" value="F:transaminase activity"/>
    <property type="evidence" value="ECO:0007669"/>
    <property type="project" value="UniProtKB-KW"/>
</dbReference>
<dbReference type="InterPro" id="IPR000524">
    <property type="entry name" value="Tscrpt_reg_HTH_GntR"/>
</dbReference>
<protein>
    <submittedName>
        <fullName evidence="7">PLP-dependent aminotransferase family protein</fullName>
    </submittedName>
</protein>
<reference evidence="7" key="2">
    <citation type="submission" date="2021-04" db="EMBL/GenBank/DDBJ databases">
        <authorList>
            <person name="Gilroy R."/>
        </authorList>
    </citation>
    <scope>NUCLEOTIDE SEQUENCE</scope>
    <source>
        <strain evidence="7">ChiSjej2B20-11307</strain>
    </source>
</reference>
<feature type="domain" description="HTH gntR-type" evidence="6">
    <location>
        <begin position="14"/>
        <end position="82"/>
    </location>
</feature>
<dbReference type="InterPro" id="IPR036388">
    <property type="entry name" value="WH-like_DNA-bd_sf"/>
</dbReference>
<dbReference type="Pfam" id="PF00155">
    <property type="entry name" value="Aminotran_1_2"/>
    <property type="match status" value="1"/>
</dbReference>
<dbReference type="CDD" id="cd00609">
    <property type="entry name" value="AAT_like"/>
    <property type="match status" value="1"/>
</dbReference>
<dbReference type="PANTHER" id="PTHR46577:SF1">
    <property type="entry name" value="HTH-TYPE TRANSCRIPTIONAL REGULATORY PROTEIN GABR"/>
    <property type="match status" value="1"/>
</dbReference>
<evidence type="ECO:0000256" key="5">
    <source>
        <dbReference type="ARBA" id="ARBA00023163"/>
    </source>
</evidence>
<proteinExistence type="inferred from homology"/>
<dbReference type="Gene3D" id="1.10.10.10">
    <property type="entry name" value="Winged helix-like DNA-binding domain superfamily/Winged helix DNA-binding domain"/>
    <property type="match status" value="1"/>
</dbReference>
<dbReference type="Pfam" id="PF00392">
    <property type="entry name" value="GntR"/>
    <property type="match status" value="1"/>
</dbReference>
<organism evidence="7 8">
    <name type="scientific">Candidatus Mediterraneibacter pullicola</name>
    <dbReference type="NCBI Taxonomy" id="2838682"/>
    <lineage>
        <taxon>Bacteria</taxon>
        <taxon>Bacillati</taxon>
        <taxon>Bacillota</taxon>
        <taxon>Clostridia</taxon>
        <taxon>Lachnospirales</taxon>
        <taxon>Lachnospiraceae</taxon>
        <taxon>Mediterraneibacter</taxon>
    </lineage>
</organism>
<dbReference type="PROSITE" id="PS50949">
    <property type="entry name" value="HTH_GNTR"/>
    <property type="match status" value="1"/>
</dbReference>
<gene>
    <name evidence="7" type="ORF">H9798_09520</name>
</gene>
<name>A0A9D2HC70_9FIRM</name>
<dbReference type="GO" id="GO:0030170">
    <property type="term" value="F:pyridoxal phosphate binding"/>
    <property type="evidence" value="ECO:0007669"/>
    <property type="project" value="InterPro"/>
</dbReference>
<dbReference type="SMART" id="SM00345">
    <property type="entry name" value="HTH_GNTR"/>
    <property type="match status" value="1"/>
</dbReference>
<reference evidence="7" key="1">
    <citation type="journal article" date="2021" name="PeerJ">
        <title>Extensive microbial diversity within the chicken gut microbiome revealed by metagenomics and culture.</title>
        <authorList>
            <person name="Gilroy R."/>
            <person name="Ravi A."/>
            <person name="Getino M."/>
            <person name="Pursley I."/>
            <person name="Horton D.L."/>
            <person name="Alikhan N.F."/>
            <person name="Baker D."/>
            <person name="Gharbi K."/>
            <person name="Hall N."/>
            <person name="Watson M."/>
            <person name="Adriaenssens E.M."/>
            <person name="Foster-Nyarko E."/>
            <person name="Jarju S."/>
            <person name="Secka A."/>
            <person name="Antonio M."/>
            <person name="Oren A."/>
            <person name="Chaudhuri R.R."/>
            <person name="La Ragione R."/>
            <person name="Hildebrand F."/>
            <person name="Pallen M.J."/>
        </authorList>
    </citation>
    <scope>NUCLEOTIDE SEQUENCE</scope>
    <source>
        <strain evidence="7">ChiSjej2B20-11307</strain>
    </source>
</reference>
<comment type="caution">
    <text evidence="7">The sequence shown here is derived from an EMBL/GenBank/DDBJ whole genome shotgun (WGS) entry which is preliminary data.</text>
</comment>
<dbReference type="InterPro" id="IPR015421">
    <property type="entry name" value="PyrdxlP-dep_Trfase_major"/>
</dbReference>
<dbReference type="InterPro" id="IPR004839">
    <property type="entry name" value="Aminotransferase_I/II_large"/>
</dbReference>
<sequence>MNELTISLKQGGKIPLYEQIYGYIKEEIRKGTIKSGEKLPSTRALCRHLEVSRSTVELAYEQLLSEGYIEAQPYRGYFVSQIDGLFRIIQPKAGESQNTEKSEKKYPYDFTPNGVDLKSFPYNTWRKLSKECLVDDKAELFRLGCPQGEYGLRNAISSYLHQARGVNCTPDQIIVGAGNDYLLMLLCAILGNRHRVALENPTYRQAYRLFVNLSYEVRTVDMDGKGMRADGLEPSGADIAFVMPSHHYPLGTVMPIKRRMELLKWAEAEKGRYIIEDDYDSEFRYKGKPIPALQGYDRSGRVIYIGTFSKSIAPAIRMSYMVLPRPVLELYRQRCGFINSTVSKVDQLILQKFIEDGYYERHLNKTRALYRSRHDTLLAELKEMNLDIRISGENAGVHLLLHFRDGRKEEELIHRAAEKGVKVYGLSEYYVNYDGGANANGRKDKAEETVILLGYANMNEERIKEAAVLLSKAWRQE</sequence>
<accession>A0A9D2HC70</accession>
<evidence type="ECO:0000313" key="8">
    <source>
        <dbReference type="Proteomes" id="UP000824223"/>
    </source>
</evidence>
<evidence type="ECO:0000313" key="7">
    <source>
        <dbReference type="EMBL" id="HJA07360.1"/>
    </source>
</evidence>
<dbReference type="GO" id="GO:0003677">
    <property type="term" value="F:DNA binding"/>
    <property type="evidence" value="ECO:0007669"/>
    <property type="project" value="UniProtKB-KW"/>
</dbReference>
<evidence type="ECO:0000256" key="4">
    <source>
        <dbReference type="ARBA" id="ARBA00023125"/>
    </source>
</evidence>
<comment type="similarity">
    <text evidence="1">In the C-terminal section; belongs to the class-I pyridoxal-phosphate-dependent aminotransferase family.</text>
</comment>
<evidence type="ECO:0000259" key="6">
    <source>
        <dbReference type="PROSITE" id="PS50949"/>
    </source>
</evidence>
<dbReference type="PRINTS" id="PR00035">
    <property type="entry name" value="HTHGNTR"/>
</dbReference>
<dbReference type="InterPro" id="IPR015424">
    <property type="entry name" value="PyrdxlP-dep_Trfase"/>
</dbReference>
<evidence type="ECO:0000256" key="2">
    <source>
        <dbReference type="ARBA" id="ARBA00022898"/>
    </source>
</evidence>
<dbReference type="InterPro" id="IPR051446">
    <property type="entry name" value="HTH_trans_reg/aminotransferase"/>
</dbReference>
<keyword evidence="5" id="KW-0804">Transcription</keyword>
<dbReference type="PANTHER" id="PTHR46577">
    <property type="entry name" value="HTH-TYPE TRANSCRIPTIONAL REGULATORY PROTEIN GABR"/>
    <property type="match status" value="1"/>
</dbReference>
<dbReference type="AlphaFoldDB" id="A0A9D2HC70"/>
<dbReference type="Gene3D" id="3.40.640.10">
    <property type="entry name" value="Type I PLP-dependent aspartate aminotransferase-like (Major domain)"/>
    <property type="match status" value="1"/>
</dbReference>
<keyword evidence="4" id="KW-0238">DNA-binding</keyword>
<keyword evidence="7" id="KW-0808">Transferase</keyword>
<dbReference type="GO" id="GO:0003700">
    <property type="term" value="F:DNA-binding transcription factor activity"/>
    <property type="evidence" value="ECO:0007669"/>
    <property type="project" value="InterPro"/>
</dbReference>
<dbReference type="SUPFAM" id="SSF46785">
    <property type="entry name" value="Winged helix' DNA-binding domain"/>
    <property type="match status" value="1"/>
</dbReference>
<keyword evidence="3" id="KW-0805">Transcription regulation</keyword>
<dbReference type="EMBL" id="DXAK01000046">
    <property type="protein sequence ID" value="HJA07360.1"/>
    <property type="molecule type" value="Genomic_DNA"/>
</dbReference>
<dbReference type="SUPFAM" id="SSF53383">
    <property type="entry name" value="PLP-dependent transferases"/>
    <property type="match status" value="1"/>
</dbReference>
<dbReference type="CDD" id="cd07377">
    <property type="entry name" value="WHTH_GntR"/>
    <property type="match status" value="1"/>
</dbReference>
<keyword evidence="2" id="KW-0663">Pyridoxal phosphate</keyword>
<dbReference type="Proteomes" id="UP000824223">
    <property type="component" value="Unassembled WGS sequence"/>
</dbReference>
<evidence type="ECO:0000256" key="3">
    <source>
        <dbReference type="ARBA" id="ARBA00023015"/>
    </source>
</evidence>
<keyword evidence="7" id="KW-0032">Aminotransferase</keyword>